<gene>
    <name evidence="3" type="ORF">BE0216_10285</name>
    <name evidence="2" type="ORF">BEUL_0974</name>
</gene>
<evidence type="ECO:0000313" key="4">
    <source>
        <dbReference type="Proteomes" id="UP000216057"/>
    </source>
</evidence>
<sequence>MKHVWSYVVSAVGLLVLFVSFVMFTNPDVPAWGTFKLTDALAIVGGVLFIAPIYRDSVARKTADGAPNRVIWATLPPVGVVVVCVGIMIPNAVSLFGLFPLADVFYLIGCLMILPVFAYPPASLRRDMLEDLVEEQVDETIDATAGRGRKS</sequence>
<keyword evidence="1" id="KW-0472">Membrane</keyword>
<reference evidence="2 4" key="1">
    <citation type="journal article" date="2017" name="BMC Genomics">
        <title>Comparative genomic and phylogenomic analyses of the Bifidobacteriaceae family.</title>
        <authorList>
            <person name="Lugli G.A."/>
            <person name="Milani C."/>
            <person name="Turroni F."/>
            <person name="Duranti S."/>
            <person name="Mancabelli L."/>
            <person name="Mangifesta M."/>
            <person name="Ferrario C."/>
            <person name="Modesto M."/>
            <person name="Mattarelli P."/>
            <person name="Jiri K."/>
            <person name="van Sinderen D."/>
            <person name="Ventura M."/>
        </authorList>
    </citation>
    <scope>NUCLEOTIDE SEQUENCE [LARGE SCALE GENOMIC DNA]</scope>
    <source>
        <strain evidence="2 4">DSM 100216</strain>
    </source>
</reference>
<dbReference type="EMBL" id="CP062938">
    <property type="protein sequence ID" value="QOL32778.1"/>
    <property type="molecule type" value="Genomic_DNA"/>
</dbReference>
<protein>
    <submittedName>
        <fullName evidence="3">Permease</fullName>
    </submittedName>
</protein>
<dbReference type="KEGG" id="beu:BE0216_10285"/>
<evidence type="ECO:0000256" key="1">
    <source>
        <dbReference type="SAM" id="Phobius"/>
    </source>
</evidence>
<dbReference type="RefSeq" id="WP_094636588.1">
    <property type="nucleotide sequence ID" value="NZ_CP062938.1"/>
</dbReference>
<feature type="transmembrane region" description="Helical" evidence="1">
    <location>
        <begin position="70"/>
        <end position="89"/>
    </location>
</feature>
<dbReference type="Proteomes" id="UP000216057">
    <property type="component" value="Unassembled WGS sequence"/>
</dbReference>
<dbReference type="EMBL" id="MWWZ01000005">
    <property type="protein sequence ID" value="OZG68664.1"/>
    <property type="molecule type" value="Genomic_DNA"/>
</dbReference>
<keyword evidence="1" id="KW-1133">Transmembrane helix</keyword>
<evidence type="ECO:0000313" key="2">
    <source>
        <dbReference type="EMBL" id="OZG68664.1"/>
    </source>
</evidence>
<keyword evidence="5" id="KW-1185">Reference proteome</keyword>
<dbReference type="AlphaFoldDB" id="A0A261GB90"/>
<organism evidence="2 4">
    <name type="scientific">Bifidobacterium eulemuris</name>
    <dbReference type="NCBI Taxonomy" id="1765219"/>
    <lineage>
        <taxon>Bacteria</taxon>
        <taxon>Bacillati</taxon>
        <taxon>Actinomycetota</taxon>
        <taxon>Actinomycetes</taxon>
        <taxon>Bifidobacteriales</taxon>
        <taxon>Bifidobacteriaceae</taxon>
        <taxon>Bifidobacterium</taxon>
    </lineage>
</organism>
<reference evidence="3 5" key="2">
    <citation type="submission" date="2020-10" db="EMBL/GenBank/DDBJ databases">
        <title>Genome sequencing of Bifidobacterium eulemuris_DSMZ_100216.</title>
        <authorList>
            <person name="Kim J."/>
        </authorList>
    </citation>
    <scope>NUCLEOTIDE SEQUENCE [LARGE SCALE GENOMIC DNA]</scope>
    <source>
        <strain evidence="3 5">DSM 100216</strain>
    </source>
</reference>
<evidence type="ECO:0000313" key="5">
    <source>
        <dbReference type="Proteomes" id="UP000593943"/>
    </source>
</evidence>
<feature type="transmembrane region" description="Helical" evidence="1">
    <location>
        <begin position="31"/>
        <end position="50"/>
    </location>
</feature>
<keyword evidence="1" id="KW-0812">Transmembrane</keyword>
<evidence type="ECO:0000313" key="3">
    <source>
        <dbReference type="EMBL" id="QOL32778.1"/>
    </source>
</evidence>
<accession>A0A261GB90</accession>
<name>A0A261GB90_9BIFI</name>
<feature type="transmembrane region" description="Helical" evidence="1">
    <location>
        <begin position="7"/>
        <end position="25"/>
    </location>
</feature>
<dbReference type="OrthoDB" id="3233774at2"/>
<feature type="transmembrane region" description="Helical" evidence="1">
    <location>
        <begin position="95"/>
        <end position="119"/>
    </location>
</feature>
<dbReference type="Proteomes" id="UP000593943">
    <property type="component" value="Chromosome"/>
</dbReference>
<proteinExistence type="predicted"/>